<comment type="caution">
    <text evidence="2">The sequence shown here is derived from an EMBL/GenBank/DDBJ whole genome shotgun (WGS) entry which is preliminary data.</text>
</comment>
<evidence type="ECO:0000313" key="2">
    <source>
        <dbReference type="EMBL" id="KAH0915176.1"/>
    </source>
</evidence>
<dbReference type="PANTHER" id="PTHR31111:SF65">
    <property type="entry name" value="F-BOX DOMAIN-CONTAINING PROTEIN"/>
    <property type="match status" value="1"/>
</dbReference>
<organism evidence="2 3">
    <name type="scientific">Brassica napus</name>
    <name type="common">Rape</name>
    <dbReference type="NCBI Taxonomy" id="3708"/>
    <lineage>
        <taxon>Eukaryota</taxon>
        <taxon>Viridiplantae</taxon>
        <taxon>Streptophyta</taxon>
        <taxon>Embryophyta</taxon>
        <taxon>Tracheophyta</taxon>
        <taxon>Spermatophyta</taxon>
        <taxon>Magnoliopsida</taxon>
        <taxon>eudicotyledons</taxon>
        <taxon>Gunneridae</taxon>
        <taxon>Pentapetalae</taxon>
        <taxon>rosids</taxon>
        <taxon>malvids</taxon>
        <taxon>Brassicales</taxon>
        <taxon>Brassicaceae</taxon>
        <taxon>Brassiceae</taxon>
        <taxon>Brassica</taxon>
    </lineage>
</organism>
<keyword evidence="3" id="KW-1185">Reference proteome</keyword>
<protein>
    <recommendedName>
        <fullName evidence="1">F-box associated beta-propeller type 3 domain-containing protein</fullName>
    </recommendedName>
</protein>
<evidence type="ECO:0000259" key="1">
    <source>
        <dbReference type="Pfam" id="PF08268"/>
    </source>
</evidence>
<dbReference type="PANTHER" id="PTHR31111">
    <property type="entry name" value="BNAA05G37150D PROTEIN-RELATED"/>
    <property type="match status" value="1"/>
</dbReference>
<reference evidence="2 3" key="1">
    <citation type="submission" date="2021-05" db="EMBL/GenBank/DDBJ databases">
        <title>Genome Assembly of Synthetic Allotetraploid Brassica napus Reveals Homoeologous Exchanges between Subgenomes.</title>
        <authorList>
            <person name="Davis J.T."/>
        </authorList>
    </citation>
    <scope>NUCLEOTIDE SEQUENCE [LARGE SCALE GENOMIC DNA]</scope>
    <source>
        <strain evidence="3">cv. Da-Ae</strain>
        <tissue evidence="2">Seedling</tissue>
    </source>
</reference>
<dbReference type="EMBL" id="JAGKQM010000008">
    <property type="protein sequence ID" value="KAH0915176.1"/>
    <property type="molecule type" value="Genomic_DNA"/>
</dbReference>
<dbReference type="Proteomes" id="UP000824890">
    <property type="component" value="Unassembled WGS sequence"/>
</dbReference>
<evidence type="ECO:0000313" key="3">
    <source>
        <dbReference type="Proteomes" id="UP000824890"/>
    </source>
</evidence>
<sequence length="80" mass="9543">MKAKSNQTGIYFGYDPVEKQFKVLCMYSSRVERPNTYQVLTLESGKRLWRTTERKFYFVEDHRMRGEICINGVLYFGAIF</sequence>
<name>A0ABQ8CDL6_BRANA</name>
<dbReference type="InterPro" id="IPR017451">
    <property type="entry name" value="F-box-assoc_interact_dom"/>
</dbReference>
<proteinExistence type="predicted"/>
<gene>
    <name evidence="2" type="ORF">HID58_029622</name>
</gene>
<dbReference type="InterPro" id="IPR013187">
    <property type="entry name" value="F-box-assoc_dom_typ3"/>
</dbReference>
<accession>A0ABQ8CDL6</accession>
<dbReference type="Pfam" id="PF08268">
    <property type="entry name" value="FBA_3"/>
    <property type="match status" value="1"/>
</dbReference>
<feature type="domain" description="F-box associated beta-propeller type 3" evidence="1">
    <location>
        <begin position="2"/>
        <end position="79"/>
    </location>
</feature>
<dbReference type="NCBIfam" id="TIGR01640">
    <property type="entry name" value="F_box_assoc_1"/>
    <property type="match status" value="1"/>
</dbReference>